<dbReference type="EC" id="3.6.4.13" evidence="3"/>
<comment type="similarity">
    <text evidence="2">Belongs to the DNA2/NAM7 helicase family. SDE3 subfamily.</text>
</comment>
<keyword evidence="6" id="KW-0378">Hydrolase</keyword>
<evidence type="ECO:0000259" key="11">
    <source>
        <dbReference type="Pfam" id="PF13086"/>
    </source>
</evidence>
<dbReference type="GO" id="GO:0005737">
    <property type="term" value="C:cytoplasm"/>
    <property type="evidence" value="ECO:0007669"/>
    <property type="project" value="UniProtKB-SubCell"/>
</dbReference>
<evidence type="ECO:0000256" key="3">
    <source>
        <dbReference type="ARBA" id="ARBA00012552"/>
    </source>
</evidence>
<keyword evidence="7" id="KW-0347">Helicase</keyword>
<evidence type="ECO:0000256" key="7">
    <source>
        <dbReference type="ARBA" id="ARBA00022806"/>
    </source>
</evidence>
<evidence type="ECO:0000256" key="9">
    <source>
        <dbReference type="ARBA" id="ARBA00047984"/>
    </source>
</evidence>
<dbReference type="PANTHER" id="PTHR45418">
    <property type="entry name" value="CANCER/TESTIS ANTIGEN 55"/>
    <property type="match status" value="1"/>
</dbReference>
<proteinExistence type="inferred from homology"/>
<evidence type="ECO:0000259" key="13">
    <source>
        <dbReference type="Pfam" id="PF21634"/>
    </source>
</evidence>
<keyword evidence="4" id="KW-0963">Cytoplasm</keyword>
<dbReference type="Pfam" id="PF13086">
    <property type="entry name" value="AAA_11"/>
    <property type="match status" value="2"/>
</dbReference>
<feature type="compositionally biased region" description="Basic and acidic residues" evidence="10">
    <location>
        <begin position="108"/>
        <end position="129"/>
    </location>
</feature>
<dbReference type="InterPro" id="IPR049080">
    <property type="entry name" value="MOV-10-like_beta-barrel"/>
</dbReference>
<evidence type="ECO:0000256" key="1">
    <source>
        <dbReference type="ARBA" id="ARBA00004496"/>
    </source>
</evidence>
<gene>
    <name evidence="14" type="ORF">LSTR_LSTR011190</name>
</gene>
<feature type="domain" description="Helicase MOV-10-like beta-barrel" evidence="13">
    <location>
        <begin position="2"/>
        <end position="63"/>
    </location>
</feature>
<dbReference type="AlphaFoldDB" id="A0A482X4U2"/>
<name>A0A482X4U2_LAOST</name>
<keyword evidence="8" id="KW-0067">ATP-binding</keyword>
<evidence type="ECO:0000256" key="5">
    <source>
        <dbReference type="ARBA" id="ARBA00022741"/>
    </source>
</evidence>
<comment type="caution">
    <text evidence="14">The sequence shown here is derived from an EMBL/GenBank/DDBJ whole genome shotgun (WGS) entry which is preliminary data.</text>
</comment>
<evidence type="ECO:0000256" key="4">
    <source>
        <dbReference type="ARBA" id="ARBA00022490"/>
    </source>
</evidence>
<evidence type="ECO:0000256" key="8">
    <source>
        <dbReference type="ARBA" id="ARBA00022840"/>
    </source>
</evidence>
<sequence length="833" mass="93545">MEKRPSLIVGDAVYASHPDGAATDELGIKYEGFIHKIVRNDLFIKFNPTFHHTYDDKDYKVSFVSNRSAFRKCHQAIHVAFKNLGPDWLFPSSLRPSPPLLILEDDNSDKQEEEKEVNGNCKEQNESVEHSNTSENIENKRKIEENGGCDEKKDPPKLSNGVEELFKKVSKVLENNELERGQSLSTKHNDSPPNLKDIIFKMPLKNPTNNNVGANNINESGLSSPPNRLPVADWLLKSKKVGKRRNLLDFLNSGEANNAVMNGNQPPSLPGKIPTLEEVEKQMLMNTPPKNMVTLSEIEKPLLSKSNNSNSSSNTNRFTITENSKEIEWNEDCYKARKAVVKDVTVEECQVKTTVHWFNKRLNYHQKEAVRRILRNEARPLPYIIFGPPGTGKTVTLVETALQILFLRPESRLLVASPSNSAADCISEKLIDTGIFPVGTLARLCSLTYLTNERCSEKLAPYCTTAEYRVVSGDQTFVSEDGMRKSTRQALGRHRVTVGTCVTLGSMYNLGFPQGHFTHVLVDEAGQATEPEILIPLSLLDSKTGQSVLVGDPQQLGPVIFSQHSKNLGLGQSLIARLLDTFPYCRDVQSFPATHGFDPRLITQLVDNYRSLPEILKLPSQMFYEDRLVPHVTEDGFEASILKRLKTELPPRNTDLPPALIFHGVRGSNYQEEDSPSWFNPQEVVQTVAYVVRLFNHGLTGDDIGIITPYNKQAYKIRQLLSKLDVTLPKVGSVEEFQGQERLVILLSTVRTTHRLDNNMKQLMGFISSPQRLNVGLTRARALLVIMGDPHLLNHDPYWRTVLDYCIRADAYCGCEAPVKGEQHDGLPDFSIE</sequence>
<dbReference type="InParanoid" id="A0A482X4U2"/>
<dbReference type="InterPro" id="IPR047187">
    <property type="entry name" value="SF1_C_Upf1"/>
</dbReference>
<dbReference type="GO" id="GO:0005524">
    <property type="term" value="F:ATP binding"/>
    <property type="evidence" value="ECO:0007669"/>
    <property type="project" value="UniProtKB-KW"/>
</dbReference>
<dbReference type="GO" id="GO:0016787">
    <property type="term" value="F:hydrolase activity"/>
    <property type="evidence" value="ECO:0007669"/>
    <property type="project" value="UniProtKB-KW"/>
</dbReference>
<feature type="compositionally biased region" description="Basic and acidic residues" evidence="10">
    <location>
        <begin position="137"/>
        <end position="156"/>
    </location>
</feature>
<feature type="domain" description="DNA2/NAM7 helicase helicase" evidence="11">
    <location>
        <begin position="362"/>
        <end position="432"/>
    </location>
</feature>
<dbReference type="SUPFAM" id="SSF52540">
    <property type="entry name" value="P-loop containing nucleoside triphosphate hydrolases"/>
    <property type="match status" value="1"/>
</dbReference>
<evidence type="ECO:0000256" key="10">
    <source>
        <dbReference type="SAM" id="MobiDB-lite"/>
    </source>
</evidence>
<reference evidence="14 15" key="1">
    <citation type="journal article" date="2017" name="Gigascience">
        <title>Genome sequence of the small brown planthopper, Laodelphax striatellus.</title>
        <authorList>
            <person name="Zhu J."/>
            <person name="Jiang F."/>
            <person name="Wang X."/>
            <person name="Yang P."/>
            <person name="Bao Y."/>
            <person name="Zhao W."/>
            <person name="Wang W."/>
            <person name="Lu H."/>
            <person name="Wang Q."/>
            <person name="Cui N."/>
            <person name="Li J."/>
            <person name="Chen X."/>
            <person name="Luo L."/>
            <person name="Yu J."/>
            <person name="Kang L."/>
            <person name="Cui F."/>
        </authorList>
    </citation>
    <scope>NUCLEOTIDE SEQUENCE [LARGE SCALE GENOMIC DNA]</scope>
    <source>
        <strain evidence="14">Lst14</strain>
    </source>
</reference>
<dbReference type="OrthoDB" id="6513042at2759"/>
<dbReference type="InterPro" id="IPR027417">
    <property type="entry name" value="P-loop_NTPase"/>
</dbReference>
<feature type="domain" description="DNA2/NAM7 helicase-like C-terminal" evidence="12">
    <location>
        <begin position="602"/>
        <end position="790"/>
    </location>
</feature>
<dbReference type="STRING" id="195883.A0A482X4U2"/>
<dbReference type="Pfam" id="PF21634">
    <property type="entry name" value="MOV-10_beta-barrel"/>
    <property type="match status" value="1"/>
</dbReference>
<protein>
    <recommendedName>
        <fullName evidence="3">RNA helicase</fullName>
        <ecNumber evidence="3">3.6.4.13</ecNumber>
    </recommendedName>
</protein>
<dbReference type="CDD" id="cd18808">
    <property type="entry name" value="SF1_C_Upf1"/>
    <property type="match status" value="1"/>
</dbReference>
<evidence type="ECO:0000313" key="15">
    <source>
        <dbReference type="Proteomes" id="UP000291343"/>
    </source>
</evidence>
<organism evidence="14 15">
    <name type="scientific">Laodelphax striatellus</name>
    <name type="common">Small brown planthopper</name>
    <name type="synonym">Delphax striatella</name>
    <dbReference type="NCBI Taxonomy" id="195883"/>
    <lineage>
        <taxon>Eukaryota</taxon>
        <taxon>Metazoa</taxon>
        <taxon>Ecdysozoa</taxon>
        <taxon>Arthropoda</taxon>
        <taxon>Hexapoda</taxon>
        <taxon>Insecta</taxon>
        <taxon>Pterygota</taxon>
        <taxon>Neoptera</taxon>
        <taxon>Paraneoptera</taxon>
        <taxon>Hemiptera</taxon>
        <taxon>Auchenorrhyncha</taxon>
        <taxon>Fulgoroidea</taxon>
        <taxon>Delphacidae</taxon>
        <taxon>Criomorphinae</taxon>
        <taxon>Laodelphax</taxon>
    </lineage>
</organism>
<dbReference type="GO" id="GO:0003724">
    <property type="term" value="F:RNA helicase activity"/>
    <property type="evidence" value="ECO:0007669"/>
    <property type="project" value="UniProtKB-EC"/>
</dbReference>
<dbReference type="InterPro" id="IPR041677">
    <property type="entry name" value="DNA2/NAM7_AAA_11"/>
</dbReference>
<dbReference type="Gene3D" id="3.40.50.300">
    <property type="entry name" value="P-loop containing nucleotide triphosphate hydrolases"/>
    <property type="match status" value="2"/>
</dbReference>
<evidence type="ECO:0000256" key="2">
    <source>
        <dbReference type="ARBA" id="ARBA00005601"/>
    </source>
</evidence>
<dbReference type="PANTHER" id="PTHR45418:SF1">
    <property type="entry name" value="CANCER_TESTIS ANTIGEN 55"/>
    <property type="match status" value="1"/>
</dbReference>
<evidence type="ECO:0000256" key="6">
    <source>
        <dbReference type="ARBA" id="ARBA00022801"/>
    </source>
</evidence>
<accession>A0A482X4U2</accession>
<keyword evidence="5" id="KW-0547">Nucleotide-binding</keyword>
<dbReference type="InterPro" id="IPR041679">
    <property type="entry name" value="DNA2/NAM7-like_C"/>
</dbReference>
<evidence type="ECO:0000313" key="14">
    <source>
        <dbReference type="EMBL" id="RZF40420.1"/>
    </source>
</evidence>
<dbReference type="SMR" id="A0A482X4U2"/>
<comment type="catalytic activity">
    <reaction evidence="9">
        <text>ATP + H2O = ADP + phosphate + H(+)</text>
        <dbReference type="Rhea" id="RHEA:13065"/>
        <dbReference type="ChEBI" id="CHEBI:15377"/>
        <dbReference type="ChEBI" id="CHEBI:15378"/>
        <dbReference type="ChEBI" id="CHEBI:30616"/>
        <dbReference type="ChEBI" id="CHEBI:43474"/>
        <dbReference type="ChEBI" id="CHEBI:456216"/>
        <dbReference type="EC" id="3.6.4.13"/>
    </reaction>
</comment>
<evidence type="ECO:0000259" key="12">
    <source>
        <dbReference type="Pfam" id="PF13087"/>
    </source>
</evidence>
<keyword evidence="15" id="KW-1185">Reference proteome</keyword>
<dbReference type="Proteomes" id="UP000291343">
    <property type="component" value="Unassembled WGS sequence"/>
</dbReference>
<dbReference type="Pfam" id="PF13087">
    <property type="entry name" value="AAA_12"/>
    <property type="match status" value="1"/>
</dbReference>
<feature type="region of interest" description="Disordered" evidence="10">
    <location>
        <begin position="100"/>
        <end position="161"/>
    </location>
</feature>
<comment type="subcellular location">
    <subcellularLocation>
        <location evidence="1">Cytoplasm</location>
    </subcellularLocation>
</comment>
<feature type="domain" description="DNA2/NAM7 helicase helicase" evidence="11">
    <location>
        <begin position="484"/>
        <end position="563"/>
    </location>
</feature>
<dbReference type="EMBL" id="QKKF02018245">
    <property type="protein sequence ID" value="RZF40420.1"/>
    <property type="molecule type" value="Genomic_DNA"/>
</dbReference>